<dbReference type="Pfam" id="PF02668">
    <property type="entry name" value="TauD"/>
    <property type="match status" value="1"/>
</dbReference>
<dbReference type="Proteomes" id="UP000580517">
    <property type="component" value="Unassembled WGS sequence"/>
</dbReference>
<dbReference type="RefSeq" id="WP_129968015.1">
    <property type="nucleotide sequence ID" value="NZ_JACCEW010000001.1"/>
</dbReference>
<dbReference type="SUPFAM" id="SSF51197">
    <property type="entry name" value="Clavaminate synthase-like"/>
    <property type="match status" value="1"/>
</dbReference>
<evidence type="ECO:0000256" key="3">
    <source>
        <dbReference type="ARBA" id="ARBA00022964"/>
    </source>
</evidence>
<feature type="domain" description="TauD/TfdA-like" evidence="6">
    <location>
        <begin position="16"/>
        <end position="288"/>
    </location>
</feature>
<gene>
    <name evidence="7" type="ORF">H0A68_04405</name>
</gene>
<evidence type="ECO:0000256" key="4">
    <source>
        <dbReference type="ARBA" id="ARBA00023002"/>
    </source>
</evidence>
<evidence type="ECO:0000256" key="1">
    <source>
        <dbReference type="ARBA" id="ARBA00005896"/>
    </source>
</evidence>
<protein>
    <submittedName>
        <fullName evidence="7">TauD/TfdA family dioxygenase</fullName>
    </submittedName>
</protein>
<evidence type="ECO:0000313" key="8">
    <source>
        <dbReference type="Proteomes" id="UP000580517"/>
    </source>
</evidence>
<keyword evidence="4" id="KW-0560">Oxidoreductase</keyword>
<organism evidence="7 8">
    <name type="scientific">Allopusillimonas soli</name>
    <dbReference type="NCBI Taxonomy" id="659016"/>
    <lineage>
        <taxon>Bacteria</taxon>
        <taxon>Pseudomonadati</taxon>
        <taxon>Pseudomonadota</taxon>
        <taxon>Betaproteobacteria</taxon>
        <taxon>Burkholderiales</taxon>
        <taxon>Alcaligenaceae</taxon>
        <taxon>Allopusillimonas</taxon>
    </lineage>
</organism>
<dbReference type="PANTHER" id="PTHR30468">
    <property type="entry name" value="ALPHA-KETOGLUTARATE-DEPENDENT SULFONATE DIOXYGENASE"/>
    <property type="match status" value="1"/>
</dbReference>
<keyword evidence="5" id="KW-0408">Iron</keyword>
<dbReference type="GO" id="GO:0005737">
    <property type="term" value="C:cytoplasm"/>
    <property type="evidence" value="ECO:0007669"/>
    <property type="project" value="TreeGrafter"/>
</dbReference>
<dbReference type="InterPro" id="IPR003819">
    <property type="entry name" value="TauD/TfdA-like"/>
</dbReference>
<dbReference type="GO" id="GO:0046872">
    <property type="term" value="F:metal ion binding"/>
    <property type="evidence" value="ECO:0007669"/>
    <property type="project" value="UniProtKB-KW"/>
</dbReference>
<comment type="caution">
    <text evidence="7">The sequence shown here is derived from an EMBL/GenBank/DDBJ whole genome shotgun (WGS) entry which is preliminary data.</text>
</comment>
<dbReference type="InterPro" id="IPR051323">
    <property type="entry name" value="AtsK-like"/>
</dbReference>
<proteinExistence type="inferred from homology"/>
<evidence type="ECO:0000259" key="6">
    <source>
        <dbReference type="Pfam" id="PF02668"/>
    </source>
</evidence>
<name>A0A853F6B4_9BURK</name>
<sequence>MSAYPNQNNLSISIVPSGQALGADVLGFDLRHRPTQDELTFLTEAWAAHLVLRIRNQQGLDLNDLIRFSKFFGELDKRPISAAGHSRSSLDHLPPEVTVISNITVAGKSIGALGSYEAVWHSDMTYKDTPPKGSCLYSVEVPQSGGDTSFVNMYQAYDELNSDLKRRLEPLRCVHDASRNSAGQLRDGFTEVDDPRKTVGAIHPVVRTHPVTGRKCLFLGRRRNAYIIGFELEESEALLDELWAHCTQSHLCWTQSWQLGDLVLWDNRCTMHKRDSFDPASRRLMYRTQIKGEAVK</sequence>
<accession>A0A853F6B4</accession>
<dbReference type="Gene3D" id="3.60.130.10">
    <property type="entry name" value="Clavaminate synthase-like"/>
    <property type="match status" value="1"/>
</dbReference>
<keyword evidence="8" id="KW-1185">Reference proteome</keyword>
<evidence type="ECO:0000256" key="5">
    <source>
        <dbReference type="ARBA" id="ARBA00023004"/>
    </source>
</evidence>
<keyword evidence="3 7" id="KW-0223">Dioxygenase</keyword>
<dbReference type="GO" id="GO:0000908">
    <property type="term" value="F:taurine dioxygenase activity"/>
    <property type="evidence" value="ECO:0007669"/>
    <property type="project" value="TreeGrafter"/>
</dbReference>
<dbReference type="OrthoDB" id="8893262at2"/>
<dbReference type="EMBL" id="JACCEW010000001">
    <property type="protein sequence ID" value="NYT36104.1"/>
    <property type="molecule type" value="Genomic_DNA"/>
</dbReference>
<dbReference type="PANTHER" id="PTHR30468:SF1">
    <property type="entry name" value="ALPHA-KETOGLUTARATE-DEPENDENT SULFONATE DIOXYGENASE"/>
    <property type="match status" value="1"/>
</dbReference>
<dbReference type="InterPro" id="IPR042098">
    <property type="entry name" value="TauD-like_sf"/>
</dbReference>
<evidence type="ECO:0000313" key="7">
    <source>
        <dbReference type="EMBL" id="NYT36104.1"/>
    </source>
</evidence>
<comment type="similarity">
    <text evidence="1">Belongs to the TfdA dioxygenase family.</text>
</comment>
<evidence type="ECO:0000256" key="2">
    <source>
        <dbReference type="ARBA" id="ARBA00022723"/>
    </source>
</evidence>
<reference evidence="7 8" key="1">
    <citation type="submission" date="2020-07" db="EMBL/GenBank/DDBJ databases">
        <title>Taxonomic revisions and descriptions of new bacterial species based on genomic comparisons in the high-G+C-content subgroup of the family Alcaligenaceae.</title>
        <authorList>
            <person name="Szabo A."/>
            <person name="Felfoldi T."/>
        </authorList>
    </citation>
    <scope>NUCLEOTIDE SEQUENCE [LARGE SCALE GENOMIC DNA]</scope>
    <source>
        <strain evidence="7 8">DSM 25264</strain>
    </source>
</reference>
<dbReference type="GO" id="GO:0006790">
    <property type="term" value="P:sulfur compound metabolic process"/>
    <property type="evidence" value="ECO:0007669"/>
    <property type="project" value="TreeGrafter"/>
</dbReference>
<dbReference type="AlphaFoldDB" id="A0A853F6B4"/>
<keyword evidence="2" id="KW-0479">Metal-binding</keyword>